<reference evidence="1 2" key="2">
    <citation type="journal article" date="2022" name="Mol. Ecol. Resour.">
        <title>The genomes of chicory, endive, great burdock and yacon provide insights into Asteraceae paleo-polyploidization history and plant inulin production.</title>
        <authorList>
            <person name="Fan W."/>
            <person name="Wang S."/>
            <person name="Wang H."/>
            <person name="Wang A."/>
            <person name="Jiang F."/>
            <person name="Liu H."/>
            <person name="Zhao H."/>
            <person name="Xu D."/>
            <person name="Zhang Y."/>
        </authorList>
    </citation>
    <scope>NUCLEOTIDE SEQUENCE [LARGE SCALE GENOMIC DNA]</scope>
    <source>
        <strain evidence="2">cv. Niubang</strain>
    </source>
</reference>
<keyword evidence="2" id="KW-1185">Reference proteome</keyword>
<comment type="caution">
    <text evidence="1">The sequence shown here is derived from an EMBL/GenBank/DDBJ whole genome shotgun (WGS) entry which is preliminary data.</text>
</comment>
<proteinExistence type="predicted"/>
<dbReference type="EMBL" id="CM042050">
    <property type="protein sequence ID" value="KAI3735713.1"/>
    <property type="molecule type" value="Genomic_DNA"/>
</dbReference>
<name>A0ACB9CMZ5_ARCLA</name>
<evidence type="ECO:0000313" key="1">
    <source>
        <dbReference type="EMBL" id="KAI3735713.1"/>
    </source>
</evidence>
<protein>
    <submittedName>
        <fullName evidence="1">Uncharacterized protein</fullName>
    </submittedName>
</protein>
<dbReference type="Proteomes" id="UP001055879">
    <property type="component" value="Linkage Group LG04"/>
</dbReference>
<evidence type="ECO:0000313" key="2">
    <source>
        <dbReference type="Proteomes" id="UP001055879"/>
    </source>
</evidence>
<organism evidence="1 2">
    <name type="scientific">Arctium lappa</name>
    <name type="common">Greater burdock</name>
    <name type="synonym">Lappa major</name>
    <dbReference type="NCBI Taxonomy" id="4217"/>
    <lineage>
        <taxon>Eukaryota</taxon>
        <taxon>Viridiplantae</taxon>
        <taxon>Streptophyta</taxon>
        <taxon>Embryophyta</taxon>
        <taxon>Tracheophyta</taxon>
        <taxon>Spermatophyta</taxon>
        <taxon>Magnoliopsida</taxon>
        <taxon>eudicotyledons</taxon>
        <taxon>Gunneridae</taxon>
        <taxon>Pentapetalae</taxon>
        <taxon>asterids</taxon>
        <taxon>campanulids</taxon>
        <taxon>Asterales</taxon>
        <taxon>Asteraceae</taxon>
        <taxon>Carduoideae</taxon>
        <taxon>Cardueae</taxon>
        <taxon>Arctiinae</taxon>
        <taxon>Arctium</taxon>
    </lineage>
</organism>
<reference evidence="2" key="1">
    <citation type="journal article" date="2022" name="Mol. Ecol. Resour.">
        <title>The genomes of chicory, endive, great burdock and yacon provide insights into Asteraceae palaeo-polyploidization history and plant inulin production.</title>
        <authorList>
            <person name="Fan W."/>
            <person name="Wang S."/>
            <person name="Wang H."/>
            <person name="Wang A."/>
            <person name="Jiang F."/>
            <person name="Liu H."/>
            <person name="Zhao H."/>
            <person name="Xu D."/>
            <person name="Zhang Y."/>
        </authorList>
    </citation>
    <scope>NUCLEOTIDE SEQUENCE [LARGE SCALE GENOMIC DNA]</scope>
    <source>
        <strain evidence="2">cv. Niubang</strain>
    </source>
</reference>
<accession>A0ACB9CMZ5</accession>
<sequence>MPDYERRFIQAKTKPRKEVLNNTPIVKVEKISKKTFAFNKIIYRHYVVTRSDHKIYEFNDNDLVNLNPYDLTILYAYCSARYDSGRREIRMSLVEVRRAMEAYIKHRAKRYFQIALNLGEEKLGVTEPVETIDSLDQQKAGSIIEEPMGFIYRVNQEKKIFLASQVEKYSDETLKGIQEMIHVKQERHRADLLAKLDLEIGSMINFRELIMKATLKKASLSLKSVQSQTRESCLSLKSVQRVSGKTSESSSSEILVQSSEDDHSETLDKEEQMTRHLIKSGIQHKAIELPKQISTLEDLHENERKYFQEKKKTFDIEKKNFEKKNTGIFKEISEKNKNLEKEFKQERQIFESEISKLTSKLSVLSSDILKQQKCSASSIVLREFILREVKVQNFSKYRNAQKHYEKLKFKNAQALIYEKLKRARPWRDCAIMYMAEIPAIEAERDKLKTQNSKLLNQIKELNAKFSNYEKTSECGKCINNSKSDFSELKAESVDLRQKFKAFVEKISALEAKNADLMKTLNAGIIKGDLEKIYIQKISDFSKKAFQEKKDLELRCLKLSKQVSEFEKIVITERDNFAKERKVLKDKSIEFPKKISTLQDLLENERKVFQKKKKSFDVEKKNVGIFKEISKKNKNLENDFEQERQIFESEISKLTSKIYVLSSDIQKEQMARSDLKKKFDTLSDERNILSEKIKQLEVANVELSEKISADVINQSPYDNSTKSIFSFKTATNSIHENVFKRNSVKSNIVKSNQIRLSNLFYYKSIDSPASFYVKSLEKNFSKKGQIVWRVKGSPDDKKNDKSKAKNNAHKGKSFGKPDMFYSANHLIRIAQKKICCSYCGENDFVQKEYAHHWYKTYRITSQKSKLKSFKSNEKWIPKSNQPGPKYQWVAKPVKSVLQVP</sequence>
<gene>
    <name evidence="1" type="ORF">L6452_15223</name>
</gene>